<accession>A0A4Y2BRL2</accession>
<keyword evidence="2" id="KW-1185">Reference proteome</keyword>
<sequence length="137" mass="15841">MARSEELRLKRHDLLSALHDYKRGIYTDAASFYNTEKGKTTQLKTRIKRKSYTLKRKVCKPILVVRSKPDPLDKIQPSDPADMRIDHEYKPAYSEKKSPWQIRINLKAPALNNDHYGVSHRAAAAIASSMLQDWFSN</sequence>
<dbReference type="AlphaFoldDB" id="A0A4Y2BRL2"/>
<dbReference type="EMBL" id="BGPR01000106">
    <property type="protein sequence ID" value="GBL94830.1"/>
    <property type="molecule type" value="Genomic_DNA"/>
</dbReference>
<dbReference type="Proteomes" id="UP000499080">
    <property type="component" value="Unassembled WGS sequence"/>
</dbReference>
<comment type="caution">
    <text evidence="1">The sequence shown here is derived from an EMBL/GenBank/DDBJ whole genome shotgun (WGS) entry which is preliminary data.</text>
</comment>
<gene>
    <name evidence="1" type="ORF">AVEN_197514_1</name>
</gene>
<proteinExistence type="predicted"/>
<organism evidence="1 2">
    <name type="scientific">Araneus ventricosus</name>
    <name type="common">Orbweaver spider</name>
    <name type="synonym">Epeira ventricosa</name>
    <dbReference type="NCBI Taxonomy" id="182803"/>
    <lineage>
        <taxon>Eukaryota</taxon>
        <taxon>Metazoa</taxon>
        <taxon>Ecdysozoa</taxon>
        <taxon>Arthropoda</taxon>
        <taxon>Chelicerata</taxon>
        <taxon>Arachnida</taxon>
        <taxon>Araneae</taxon>
        <taxon>Araneomorphae</taxon>
        <taxon>Entelegynae</taxon>
        <taxon>Araneoidea</taxon>
        <taxon>Araneidae</taxon>
        <taxon>Araneus</taxon>
    </lineage>
</organism>
<evidence type="ECO:0000313" key="2">
    <source>
        <dbReference type="Proteomes" id="UP000499080"/>
    </source>
</evidence>
<protein>
    <submittedName>
        <fullName evidence="1">Uncharacterized protein</fullName>
    </submittedName>
</protein>
<name>A0A4Y2BRL2_ARAVE</name>
<evidence type="ECO:0000313" key="1">
    <source>
        <dbReference type="EMBL" id="GBL94830.1"/>
    </source>
</evidence>
<reference evidence="1 2" key="1">
    <citation type="journal article" date="2019" name="Sci. Rep.">
        <title>Orb-weaving spider Araneus ventricosus genome elucidates the spidroin gene catalogue.</title>
        <authorList>
            <person name="Kono N."/>
            <person name="Nakamura H."/>
            <person name="Ohtoshi R."/>
            <person name="Moran D.A.P."/>
            <person name="Shinohara A."/>
            <person name="Yoshida Y."/>
            <person name="Fujiwara M."/>
            <person name="Mori M."/>
            <person name="Tomita M."/>
            <person name="Arakawa K."/>
        </authorList>
    </citation>
    <scope>NUCLEOTIDE SEQUENCE [LARGE SCALE GENOMIC DNA]</scope>
</reference>